<dbReference type="SUPFAM" id="SSF53335">
    <property type="entry name" value="S-adenosyl-L-methionine-dependent methyltransferases"/>
    <property type="match status" value="1"/>
</dbReference>
<dbReference type="GO" id="GO:0006338">
    <property type="term" value="P:chromatin remodeling"/>
    <property type="evidence" value="ECO:0000318"/>
    <property type="project" value="GO_Central"/>
</dbReference>
<feature type="signal peptide" evidence="2">
    <location>
        <begin position="1"/>
        <end position="25"/>
    </location>
</feature>
<sequence>MPTSRSANILASCLFALAQITCTAGFLQTSRRAALEKLQQITVTPFVATSLIQPSIASASESTPISASWTAVDGLNSLEKKFVSFDKSAYQAMVNDQSRTPLFEQAIISRLKSSEGGPESQVVLDLGTGPFALFAVAAAKAGAGKVYAIEASKEAAASARETVKKLGFDDKITILEGFSTDITLPDGIKADFAVAEIVGSVASEEGAYATILDASKRLVKNPGDAASWIPSRIQTYAAPASYTLHNLFLPPAFDWSKLDGEPVRFNCRDEGLQLLSDPVLVEDISFADIASEKGALKKQVTFIVDGGRIEQNAKQFREEFKKGGLPKEQFEQLSVTTANSVSGIALWPRLILDGTVDINSRHYPDGGHQKSHWQTVLSIMSAIPLKVKSGDQVTVTFDFDVPSDVTRPSYYNISGNVVNI</sequence>
<dbReference type="Proteomes" id="UP000001449">
    <property type="component" value="Chromosome 10"/>
</dbReference>
<proteinExistence type="predicted"/>
<keyword evidence="2" id="KW-0732">Signal</keyword>
<organism evidence="3 4">
    <name type="scientific">Thalassiosira pseudonana</name>
    <name type="common">Marine diatom</name>
    <name type="synonym">Cyclotella nana</name>
    <dbReference type="NCBI Taxonomy" id="35128"/>
    <lineage>
        <taxon>Eukaryota</taxon>
        <taxon>Sar</taxon>
        <taxon>Stramenopiles</taxon>
        <taxon>Ochrophyta</taxon>
        <taxon>Bacillariophyta</taxon>
        <taxon>Coscinodiscophyceae</taxon>
        <taxon>Thalassiosirophycidae</taxon>
        <taxon>Thalassiosirales</taxon>
        <taxon>Thalassiosiraceae</taxon>
        <taxon>Thalassiosira</taxon>
    </lineage>
</organism>
<dbReference type="InterPro" id="IPR029063">
    <property type="entry name" value="SAM-dependent_MTases_sf"/>
</dbReference>
<dbReference type="GO" id="GO:0006355">
    <property type="term" value="P:regulation of DNA-templated transcription"/>
    <property type="evidence" value="ECO:0000318"/>
    <property type="project" value="GO_Central"/>
</dbReference>
<reference evidence="3 4" key="1">
    <citation type="journal article" date="2004" name="Science">
        <title>The genome of the diatom Thalassiosira pseudonana: ecology, evolution, and metabolism.</title>
        <authorList>
            <person name="Armbrust E.V."/>
            <person name="Berges J.A."/>
            <person name="Bowler C."/>
            <person name="Green B.R."/>
            <person name="Martinez D."/>
            <person name="Putnam N.H."/>
            <person name="Zhou S."/>
            <person name="Allen A.E."/>
            <person name="Apt K.E."/>
            <person name="Bechner M."/>
            <person name="Brzezinski M.A."/>
            <person name="Chaal B.K."/>
            <person name="Chiovitti A."/>
            <person name="Davis A.K."/>
            <person name="Demarest M.S."/>
            <person name="Detter J.C."/>
            <person name="Glavina T."/>
            <person name="Goodstein D."/>
            <person name="Hadi M.Z."/>
            <person name="Hellsten U."/>
            <person name="Hildebrand M."/>
            <person name="Jenkins B.D."/>
            <person name="Jurka J."/>
            <person name="Kapitonov V.V."/>
            <person name="Kroger N."/>
            <person name="Lau W.W."/>
            <person name="Lane T.W."/>
            <person name="Larimer F.W."/>
            <person name="Lippmeier J.C."/>
            <person name="Lucas S."/>
            <person name="Medina M."/>
            <person name="Montsant A."/>
            <person name="Obornik M."/>
            <person name="Parker M.S."/>
            <person name="Palenik B."/>
            <person name="Pazour G.J."/>
            <person name="Richardson P.M."/>
            <person name="Rynearson T.A."/>
            <person name="Saito M.A."/>
            <person name="Schwartz D.C."/>
            <person name="Thamatrakoln K."/>
            <person name="Valentin K."/>
            <person name="Vardi A."/>
            <person name="Wilkerson F.P."/>
            <person name="Rokhsar D.S."/>
        </authorList>
    </citation>
    <scope>NUCLEOTIDE SEQUENCE [LARGE SCALE GENOMIC DNA]</scope>
    <source>
        <strain evidence="3 4">CCMP1335</strain>
    </source>
</reference>
<evidence type="ECO:0000256" key="2">
    <source>
        <dbReference type="SAM" id="SignalP"/>
    </source>
</evidence>
<dbReference type="GO" id="GO:0005634">
    <property type="term" value="C:nucleus"/>
    <property type="evidence" value="ECO:0000318"/>
    <property type="project" value="GO_Central"/>
</dbReference>
<dbReference type="PaxDb" id="35128-Thaps24152"/>
<dbReference type="InterPro" id="IPR025799">
    <property type="entry name" value="Arg_MeTrfase"/>
</dbReference>
<feature type="chain" id="PRO_5002866380" evidence="2">
    <location>
        <begin position="26"/>
        <end position="420"/>
    </location>
</feature>
<keyword evidence="4" id="KW-1185">Reference proteome</keyword>
<dbReference type="OMA" id="FNCRDEG"/>
<name>B8C9A4_THAPS</name>
<dbReference type="PANTHER" id="PTHR11006:SF53">
    <property type="entry name" value="PROTEIN ARGININE N-METHYLTRANSFERASE 3"/>
    <property type="match status" value="1"/>
</dbReference>
<dbReference type="KEGG" id="tps:THAPSDRAFT_24152"/>
<dbReference type="eggNOG" id="KOG1501">
    <property type="taxonomic scope" value="Eukaryota"/>
</dbReference>
<dbReference type="Gene3D" id="2.70.160.11">
    <property type="entry name" value="Hnrnp arginine n-methyltransferase1"/>
    <property type="match status" value="1"/>
</dbReference>
<reference evidence="3 4" key="2">
    <citation type="journal article" date="2008" name="Nature">
        <title>The Phaeodactylum genome reveals the evolutionary history of diatom genomes.</title>
        <authorList>
            <person name="Bowler C."/>
            <person name="Allen A.E."/>
            <person name="Badger J.H."/>
            <person name="Grimwood J."/>
            <person name="Jabbari K."/>
            <person name="Kuo A."/>
            <person name="Maheswari U."/>
            <person name="Martens C."/>
            <person name="Maumus F."/>
            <person name="Otillar R.P."/>
            <person name="Rayko E."/>
            <person name="Salamov A."/>
            <person name="Vandepoele K."/>
            <person name="Beszteri B."/>
            <person name="Gruber A."/>
            <person name="Heijde M."/>
            <person name="Katinka M."/>
            <person name="Mock T."/>
            <person name="Valentin K."/>
            <person name="Verret F."/>
            <person name="Berges J.A."/>
            <person name="Brownlee C."/>
            <person name="Cadoret J.P."/>
            <person name="Chiovitti A."/>
            <person name="Choi C.J."/>
            <person name="Coesel S."/>
            <person name="De Martino A."/>
            <person name="Detter J.C."/>
            <person name="Durkin C."/>
            <person name="Falciatore A."/>
            <person name="Fournet J."/>
            <person name="Haruta M."/>
            <person name="Huysman M.J."/>
            <person name="Jenkins B.D."/>
            <person name="Jiroutova K."/>
            <person name="Jorgensen R.E."/>
            <person name="Joubert Y."/>
            <person name="Kaplan A."/>
            <person name="Kroger N."/>
            <person name="Kroth P.G."/>
            <person name="La Roche J."/>
            <person name="Lindquist E."/>
            <person name="Lommer M."/>
            <person name="Martin-Jezequel V."/>
            <person name="Lopez P.J."/>
            <person name="Lucas S."/>
            <person name="Mangogna M."/>
            <person name="McGinnis K."/>
            <person name="Medlin L.K."/>
            <person name="Montsant A."/>
            <person name="Oudot-Le Secq M.P."/>
            <person name="Napoli C."/>
            <person name="Obornik M."/>
            <person name="Parker M.S."/>
            <person name="Petit J.L."/>
            <person name="Porcel B.M."/>
            <person name="Poulsen N."/>
            <person name="Robison M."/>
            <person name="Rychlewski L."/>
            <person name="Rynearson T.A."/>
            <person name="Schmutz J."/>
            <person name="Shapiro H."/>
            <person name="Siaut M."/>
            <person name="Stanley M."/>
            <person name="Sussman M.R."/>
            <person name="Taylor A.R."/>
            <person name="Vardi A."/>
            <person name="von Dassow P."/>
            <person name="Vyverman W."/>
            <person name="Willis A."/>
            <person name="Wyrwicz L.S."/>
            <person name="Rokhsar D.S."/>
            <person name="Weissenbach J."/>
            <person name="Armbrust E.V."/>
            <person name="Green B.R."/>
            <person name="Van de Peer Y."/>
            <person name="Grigoriev I.V."/>
        </authorList>
    </citation>
    <scope>NUCLEOTIDE SEQUENCE [LARGE SCALE GENOMIC DNA]</scope>
    <source>
        <strain evidence="3 4">CCMP1335</strain>
    </source>
</reference>
<dbReference type="GeneID" id="7451084"/>
<dbReference type="RefSeq" id="XP_002292626.1">
    <property type="nucleotide sequence ID" value="XM_002292590.1"/>
</dbReference>
<dbReference type="Pfam" id="PF06325">
    <property type="entry name" value="PrmA"/>
    <property type="match status" value="1"/>
</dbReference>
<dbReference type="HOGENOM" id="CLU_654702_0_0_1"/>
<evidence type="ECO:0000313" key="3">
    <source>
        <dbReference type="EMBL" id="EED89822.1"/>
    </source>
</evidence>
<dbReference type="Gene3D" id="3.40.50.150">
    <property type="entry name" value="Vaccinia Virus protein VP39"/>
    <property type="match status" value="1"/>
</dbReference>
<evidence type="ECO:0000313" key="4">
    <source>
        <dbReference type="Proteomes" id="UP000001449"/>
    </source>
</evidence>
<dbReference type="InParanoid" id="B8C9A4"/>
<evidence type="ECO:0000256" key="1">
    <source>
        <dbReference type="ARBA" id="ARBA00022691"/>
    </source>
</evidence>
<keyword evidence="1" id="KW-0949">S-adenosyl-L-methionine</keyword>
<protein>
    <submittedName>
        <fullName evidence="3">Arginine n-methyltransferase-like protein</fullName>
    </submittedName>
</protein>
<dbReference type="PANTHER" id="PTHR11006">
    <property type="entry name" value="PROTEIN ARGININE N-METHYLTRANSFERASE"/>
    <property type="match status" value="1"/>
</dbReference>
<dbReference type="GO" id="GO:0016274">
    <property type="term" value="F:protein-arginine N-methyltransferase activity"/>
    <property type="evidence" value="ECO:0000318"/>
    <property type="project" value="GO_Central"/>
</dbReference>
<dbReference type="GO" id="GO:0042054">
    <property type="term" value="F:histone methyltransferase activity"/>
    <property type="evidence" value="ECO:0000318"/>
    <property type="project" value="GO_Central"/>
</dbReference>
<accession>B8C9A4</accession>
<dbReference type="EMBL" id="CM000646">
    <property type="protein sequence ID" value="EED89822.1"/>
    <property type="molecule type" value="Genomic_DNA"/>
</dbReference>
<dbReference type="STRING" id="35128.B8C9A4"/>
<gene>
    <name evidence="3" type="ORF">THAPSDRAFT_24152</name>
</gene>
<dbReference type="AlphaFoldDB" id="B8C9A4"/>